<reference evidence="2 3" key="1">
    <citation type="journal article" date="2016" name="Fungal Biol.">
        <title>The genome of Xylona heveae provides a window into fungal endophytism.</title>
        <authorList>
            <person name="Gazis R."/>
            <person name="Kuo A."/>
            <person name="Riley R."/>
            <person name="LaButti K."/>
            <person name="Lipzen A."/>
            <person name="Lin J."/>
            <person name="Amirebrahimi M."/>
            <person name="Hesse C.N."/>
            <person name="Spatafora J.W."/>
            <person name="Henrissat B."/>
            <person name="Hainaut M."/>
            <person name="Grigoriev I.V."/>
            <person name="Hibbett D.S."/>
        </authorList>
    </citation>
    <scope>NUCLEOTIDE SEQUENCE [LARGE SCALE GENOMIC DNA]</scope>
    <source>
        <strain evidence="2 3">TC161</strain>
    </source>
</reference>
<evidence type="ECO:0000256" key="1">
    <source>
        <dbReference type="SAM" id="Phobius"/>
    </source>
</evidence>
<organism evidence="2 3">
    <name type="scientific">Xylona heveae (strain CBS 132557 / TC161)</name>
    <dbReference type="NCBI Taxonomy" id="1328760"/>
    <lineage>
        <taxon>Eukaryota</taxon>
        <taxon>Fungi</taxon>
        <taxon>Dikarya</taxon>
        <taxon>Ascomycota</taxon>
        <taxon>Pezizomycotina</taxon>
        <taxon>Xylonomycetes</taxon>
        <taxon>Xylonales</taxon>
        <taxon>Xylonaceae</taxon>
        <taxon>Xylona</taxon>
    </lineage>
</organism>
<dbReference type="Proteomes" id="UP000076632">
    <property type="component" value="Unassembled WGS sequence"/>
</dbReference>
<dbReference type="GeneID" id="28901916"/>
<proteinExistence type="predicted"/>
<protein>
    <submittedName>
        <fullName evidence="2">Uncharacterized protein</fullName>
    </submittedName>
</protein>
<dbReference type="RefSeq" id="XP_018190678.1">
    <property type="nucleotide sequence ID" value="XM_018336779.1"/>
</dbReference>
<gene>
    <name evidence="2" type="ORF">L228DRAFT_62453</name>
</gene>
<dbReference type="EMBL" id="KV407455">
    <property type="protein sequence ID" value="KZF25123.1"/>
    <property type="molecule type" value="Genomic_DNA"/>
</dbReference>
<evidence type="ECO:0000313" key="3">
    <source>
        <dbReference type="Proteomes" id="UP000076632"/>
    </source>
</evidence>
<dbReference type="AlphaFoldDB" id="A0A165IMU6"/>
<name>A0A165IMU6_XYLHT</name>
<keyword evidence="1" id="KW-0812">Transmembrane</keyword>
<evidence type="ECO:0000313" key="2">
    <source>
        <dbReference type="EMBL" id="KZF25123.1"/>
    </source>
</evidence>
<accession>A0A165IMU6</accession>
<feature type="transmembrane region" description="Helical" evidence="1">
    <location>
        <begin position="12"/>
        <end position="33"/>
    </location>
</feature>
<sequence length="61" mass="7193">MRIEGTRLRYYLLLYCYAGMMPFPKAIMTYELMHGAPHHDLRMRRLAVCDKVSIKLFGGQQ</sequence>
<keyword evidence="3" id="KW-1185">Reference proteome</keyword>
<keyword evidence="1" id="KW-1133">Transmembrane helix</keyword>
<dbReference type="InParanoid" id="A0A165IMU6"/>
<keyword evidence="1" id="KW-0472">Membrane</keyword>